<evidence type="ECO:0000313" key="2">
    <source>
        <dbReference type="Proteomes" id="UP001497700"/>
    </source>
</evidence>
<keyword evidence="2" id="KW-1185">Reference proteome</keyword>
<name>A0ACB9ZIW4_9PEZI</name>
<dbReference type="EMBL" id="MU393423">
    <property type="protein sequence ID" value="KAI4870680.1"/>
    <property type="molecule type" value="Genomic_DNA"/>
</dbReference>
<protein>
    <submittedName>
        <fullName evidence="1">RCC1/BLIP-II</fullName>
    </submittedName>
</protein>
<comment type="caution">
    <text evidence="1">The sequence shown here is derived from an EMBL/GenBank/DDBJ whole genome shotgun (WGS) entry which is preliminary data.</text>
</comment>
<reference evidence="1 2" key="1">
    <citation type="journal article" date="2022" name="New Phytol.">
        <title>Ecological generalism drives hyperdiversity of secondary metabolite gene clusters in xylarialean endophytes.</title>
        <authorList>
            <person name="Franco M.E.E."/>
            <person name="Wisecaver J.H."/>
            <person name="Arnold A.E."/>
            <person name="Ju Y.M."/>
            <person name="Slot J.C."/>
            <person name="Ahrendt S."/>
            <person name="Moore L.P."/>
            <person name="Eastman K.E."/>
            <person name="Scott K."/>
            <person name="Konkel Z."/>
            <person name="Mondo S.J."/>
            <person name="Kuo A."/>
            <person name="Hayes R.D."/>
            <person name="Haridas S."/>
            <person name="Andreopoulos B."/>
            <person name="Riley R."/>
            <person name="LaButti K."/>
            <person name="Pangilinan J."/>
            <person name="Lipzen A."/>
            <person name="Amirebrahimi M."/>
            <person name="Yan J."/>
            <person name="Adam C."/>
            <person name="Keymanesh K."/>
            <person name="Ng V."/>
            <person name="Louie K."/>
            <person name="Northen T."/>
            <person name="Drula E."/>
            <person name="Henrissat B."/>
            <person name="Hsieh H.M."/>
            <person name="Youens-Clark K."/>
            <person name="Lutzoni F."/>
            <person name="Miadlikowska J."/>
            <person name="Eastwood D.C."/>
            <person name="Hamelin R.C."/>
            <person name="Grigoriev I.V."/>
            <person name="U'Ren J.M."/>
        </authorList>
    </citation>
    <scope>NUCLEOTIDE SEQUENCE [LARGE SCALE GENOMIC DNA]</scope>
    <source>
        <strain evidence="1 2">CBS 119005</strain>
    </source>
</reference>
<sequence>MHQAVNNVYVMELLATGFNAWRQLHFESVNTSGEPADIMSFQPVLKKKLIGRPSSLLSCTFVRTDSGIRHAGFVKDVPEGIRDKLLASTAAIAGNGIIAEYDGRDTIYQYSSRHVVQAQEKEAFSEMGHIVQLVAYETGFVALSHDGRVWTWGDERYSACLGRQVTHSSPAERPGLVEELQDLPTGRISKISAAGYVILALTEGHDLYAWGGHPGRPALLENLSSDPMPVVVEESDIIDCGVGESHIIVLTSDGHVYVIGGNANGQLGLPVEEAKSWTKVSLNLGVGHAISGVEAGQRTSFILTKNQIPR</sequence>
<proteinExistence type="predicted"/>
<accession>A0ACB9ZIW4</accession>
<gene>
    <name evidence="1" type="ORF">F4820DRAFT_221033</name>
</gene>
<evidence type="ECO:0000313" key="1">
    <source>
        <dbReference type="EMBL" id="KAI4870680.1"/>
    </source>
</evidence>
<dbReference type="Proteomes" id="UP001497700">
    <property type="component" value="Unassembled WGS sequence"/>
</dbReference>
<organism evidence="1 2">
    <name type="scientific">Hypoxylon rubiginosum</name>
    <dbReference type="NCBI Taxonomy" id="110542"/>
    <lineage>
        <taxon>Eukaryota</taxon>
        <taxon>Fungi</taxon>
        <taxon>Dikarya</taxon>
        <taxon>Ascomycota</taxon>
        <taxon>Pezizomycotina</taxon>
        <taxon>Sordariomycetes</taxon>
        <taxon>Xylariomycetidae</taxon>
        <taxon>Xylariales</taxon>
        <taxon>Hypoxylaceae</taxon>
        <taxon>Hypoxylon</taxon>
    </lineage>
</organism>